<keyword evidence="1" id="KW-0472">Membrane</keyword>
<keyword evidence="4" id="KW-1185">Reference proteome</keyword>
<keyword evidence="1" id="KW-1133">Transmembrane helix</keyword>
<dbReference type="Pfam" id="PF07670">
    <property type="entry name" value="Gate"/>
    <property type="match status" value="1"/>
</dbReference>
<evidence type="ECO:0000313" key="3">
    <source>
        <dbReference type="EMBL" id="BBK25323.1"/>
    </source>
</evidence>
<gene>
    <name evidence="3" type="ORF">Dia5BBH33_12580</name>
</gene>
<protein>
    <submittedName>
        <fullName evidence="3">Membrane protein</fullName>
    </submittedName>
</protein>
<evidence type="ECO:0000313" key="4">
    <source>
        <dbReference type="Proteomes" id="UP000320585"/>
    </source>
</evidence>
<dbReference type="EMBL" id="AP019697">
    <property type="protein sequence ID" value="BBK25323.1"/>
    <property type="molecule type" value="Genomic_DNA"/>
</dbReference>
<evidence type="ECO:0000256" key="1">
    <source>
        <dbReference type="SAM" id="Phobius"/>
    </source>
</evidence>
<reference evidence="4" key="1">
    <citation type="submission" date="2019-05" db="EMBL/GenBank/DDBJ databases">
        <title>Complete genome sequencing of Dialister sp. strain 5BBH33.</title>
        <authorList>
            <person name="Sakamoto M."/>
            <person name="Murakami T."/>
            <person name="Mori H."/>
        </authorList>
    </citation>
    <scope>NUCLEOTIDE SEQUENCE [LARGE SCALE GENOMIC DNA]</scope>
    <source>
        <strain evidence="4">5BBH33</strain>
    </source>
</reference>
<feature type="transmembrane region" description="Helical" evidence="1">
    <location>
        <begin position="20"/>
        <end position="40"/>
    </location>
</feature>
<dbReference type="AlphaFoldDB" id="A0A8D4UUP3"/>
<feature type="transmembrane region" description="Helical" evidence="1">
    <location>
        <begin position="116"/>
        <end position="135"/>
    </location>
</feature>
<dbReference type="GeneID" id="92716483"/>
<organism evidence="3 4">
    <name type="scientific">Dialister hominis</name>
    <dbReference type="NCBI Taxonomy" id="2582419"/>
    <lineage>
        <taxon>Bacteria</taxon>
        <taxon>Bacillati</taxon>
        <taxon>Bacillota</taxon>
        <taxon>Negativicutes</taxon>
        <taxon>Veillonellales</taxon>
        <taxon>Veillonellaceae</taxon>
        <taxon>Dialister</taxon>
    </lineage>
</organism>
<accession>A0A8D4UUP3</accession>
<name>A0A8D4UUP3_9FIRM</name>
<feature type="transmembrane region" description="Helical" evidence="1">
    <location>
        <begin position="188"/>
        <end position="209"/>
    </location>
</feature>
<keyword evidence="1" id="KW-0812">Transmembrane</keyword>
<feature type="domain" description="Nucleoside transporter/FeoB GTPase Gate" evidence="2">
    <location>
        <begin position="84"/>
        <end position="205"/>
    </location>
</feature>
<dbReference type="KEGG" id="dho:Dia5BBH33_12580"/>
<dbReference type="Proteomes" id="UP000320585">
    <property type="component" value="Chromosome"/>
</dbReference>
<dbReference type="InterPro" id="IPR011642">
    <property type="entry name" value="Gate_dom"/>
</dbReference>
<dbReference type="OrthoDB" id="1645614at2"/>
<proteinExistence type="predicted"/>
<evidence type="ECO:0000259" key="2">
    <source>
        <dbReference type="Pfam" id="PF07670"/>
    </source>
</evidence>
<dbReference type="RefSeq" id="WP_022381862.1">
    <property type="nucleotide sequence ID" value="NZ_AP019697.1"/>
</dbReference>
<sequence length="230" mass="25116">MSESKENKQEALQKENEYKVTWKGWVSLAFLTISFSGLVAHQDNFLKAFDLMNLMGQFGHADGAKIAMQGTGGFGAREGFAFALTMVPVTMLAQGLIETCEHLGALKAAGKLFQPFLRFLLGIPGVAGLAFISSFTSSDIGAFMTKNLFEEGMMNDDERTIFAAYQYAGSAVINNTIASGAALLPISILPVGVVIVLIIIVKFIGANFVRFYLKYYHRRHPESVLPSEEV</sequence>